<evidence type="ECO:0000256" key="4">
    <source>
        <dbReference type="ARBA" id="ARBA00005259"/>
    </source>
</evidence>
<reference evidence="20 21" key="1">
    <citation type="submission" date="2020-08" db="EMBL/GenBank/DDBJ databases">
        <title>Complete Genome Sequence of Effusibacillus dendaii Strain skT53, Isolated from Farmland soil.</title>
        <authorList>
            <person name="Konishi T."/>
            <person name="Kawasaki H."/>
        </authorList>
    </citation>
    <scope>NUCLEOTIDE SEQUENCE [LARGE SCALE GENOMIC DNA]</scope>
    <source>
        <strain evidence="21">skT53</strain>
    </source>
</reference>
<dbReference type="PROSITE" id="PS00903">
    <property type="entry name" value="CYT_DCMP_DEAMINASES_1"/>
    <property type="match status" value="1"/>
</dbReference>
<comment type="pathway">
    <text evidence="2 15">Cofactor biosynthesis; riboflavin biosynthesis; 5-amino-6-(D-ribitylamino)uracil from GTP: step 2/4.</text>
</comment>
<feature type="binding site" evidence="17">
    <location>
        <position position="196"/>
    </location>
    <ligand>
        <name>NADP(+)</name>
        <dbReference type="ChEBI" id="CHEBI:58349"/>
    </ligand>
</feature>
<keyword evidence="10 15" id="KW-0521">NADP</keyword>
<dbReference type="NCBIfam" id="TIGR00227">
    <property type="entry name" value="ribD_Cterm"/>
    <property type="match status" value="1"/>
</dbReference>
<dbReference type="GO" id="GO:0009231">
    <property type="term" value="P:riboflavin biosynthetic process"/>
    <property type="evidence" value="ECO:0007669"/>
    <property type="project" value="UniProtKB-UniPathway"/>
</dbReference>
<evidence type="ECO:0000259" key="19">
    <source>
        <dbReference type="PROSITE" id="PS51747"/>
    </source>
</evidence>
<feature type="binding site" evidence="17">
    <location>
        <begin position="294"/>
        <end position="300"/>
    </location>
    <ligand>
        <name>NADP(+)</name>
        <dbReference type="ChEBI" id="CHEBI:58349"/>
    </ligand>
</feature>
<comment type="function">
    <text evidence="1 15">Converts 2,5-diamino-6-(ribosylamino)-4(3h)-pyrimidinone 5'-phosphate into 5-amino-6-(ribosylamino)-2,4(1h,3h)-pyrimidinedione 5'-phosphate.</text>
</comment>
<evidence type="ECO:0000256" key="3">
    <source>
        <dbReference type="ARBA" id="ARBA00004910"/>
    </source>
</evidence>
<dbReference type="GO" id="GO:0050661">
    <property type="term" value="F:NADP binding"/>
    <property type="evidence" value="ECO:0007669"/>
    <property type="project" value="InterPro"/>
</dbReference>
<dbReference type="InterPro" id="IPR002125">
    <property type="entry name" value="CMP_dCMP_dom"/>
</dbReference>
<dbReference type="FunFam" id="3.40.140.10:FF:000025">
    <property type="entry name" value="Riboflavin biosynthesis protein RibD"/>
    <property type="match status" value="1"/>
</dbReference>
<evidence type="ECO:0000256" key="16">
    <source>
        <dbReference type="PIRSR" id="PIRSR006769-1"/>
    </source>
</evidence>
<keyword evidence="21" id="KW-1185">Reference proteome</keyword>
<feature type="binding site" evidence="17">
    <location>
        <position position="154"/>
    </location>
    <ligand>
        <name>NADP(+)</name>
        <dbReference type="ChEBI" id="CHEBI:58349"/>
    </ligand>
</feature>
<feature type="binding site" evidence="18">
    <location>
        <position position="84"/>
    </location>
    <ligand>
        <name>Zn(2+)</name>
        <dbReference type="ChEBI" id="CHEBI:29105"/>
        <note>catalytic</note>
    </ligand>
</feature>
<comment type="cofactor">
    <cofactor evidence="15 18">
        <name>Zn(2+)</name>
        <dbReference type="ChEBI" id="CHEBI:29105"/>
    </cofactor>
    <text evidence="15 18">Binds 1 zinc ion.</text>
</comment>
<feature type="binding site" evidence="17">
    <location>
        <position position="292"/>
    </location>
    <ligand>
        <name>substrate</name>
    </ligand>
</feature>
<keyword evidence="11 15" id="KW-0560">Oxidoreductase</keyword>
<organism evidence="20 21">
    <name type="scientific">Effusibacillus dendaii</name>
    <dbReference type="NCBI Taxonomy" id="2743772"/>
    <lineage>
        <taxon>Bacteria</taxon>
        <taxon>Bacillati</taxon>
        <taxon>Bacillota</taxon>
        <taxon>Bacilli</taxon>
        <taxon>Bacillales</taxon>
        <taxon>Alicyclobacillaceae</taxon>
        <taxon>Effusibacillus</taxon>
    </lineage>
</organism>
<feature type="binding site" evidence="17">
    <location>
        <position position="204"/>
    </location>
    <ligand>
        <name>substrate</name>
    </ligand>
</feature>
<keyword evidence="7 15" id="KW-0479">Metal-binding</keyword>
<comment type="similarity">
    <text evidence="4 15">In the N-terminal section; belongs to the cytidine and deoxycytidylate deaminase family.</text>
</comment>
<comment type="catalytic activity">
    <reaction evidence="14 15">
        <text>2,5-diamino-6-hydroxy-4-(5-phosphoribosylamino)-pyrimidine + H2O + H(+) = 5-amino-6-(5-phospho-D-ribosylamino)uracil + NH4(+)</text>
        <dbReference type="Rhea" id="RHEA:21868"/>
        <dbReference type="ChEBI" id="CHEBI:15377"/>
        <dbReference type="ChEBI" id="CHEBI:15378"/>
        <dbReference type="ChEBI" id="CHEBI:28938"/>
        <dbReference type="ChEBI" id="CHEBI:58453"/>
        <dbReference type="ChEBI" id="CHEBI:58614"/>
        <dbReference type="EC" id="3.5.4.26"/>
    </reaction>
</comment>
<dbReference type="EC" id="1.1.1.193" evidence="15"/>
<evidence type="ECO:0000256" key="18">
    <source>
        <dbReference type="PIRSR" id="PIRSR006769-3"/>
    </source>
</evidence>
<protein>
    <recommendedName>
        <fullName evidence="15">Riboflavin biosynthesis protein RibD</fullName>
    </recommendedName>
    <domain>
        <recommendedName>
            <fullName evidence="15">Diaminohydroxyphosphoribosylaminopyrimidine deaminase</fullName>
            <shortName evidence="15">DRAP deaminase</shortName>
            <ecNumber evidence="15">3.5.4.26</ecNumber>
        </recommendedName>
        <alternativeName>
            <fullName evidence="15">Riboflavin-specific deaminase</fullName>
        </alternativeName>
    </domain>
    <domain>
        <recommendedName>
            <fullName evidence="15">5-amino-6-(5-phosphoribosylamino)uracil reductase</fullName>
            <ecNumber evidence="15">1.1.1.193</ecNumber>
        </recommendedName>
        <alternativeName>
            <fullName evidence="15">HTP reductase</fullName>
        </alternativeName>
    </domain>
</protein>
<sequence>MTDREYMQLAIQLASATGGRTWPNPMVGAVVVNQNRIVGMGAHLKAGEPHAEVHALRMAGELAKGSTIYVTLEPCSHHGKTPPCADLVIESGVSRAVVAMLDPNPLVAGRGVERIRQAGIQVEIGILEAESRMLNEVWLCSITRRRPFVWLKAAMTLDGKIASHSGDSRWITNEESRLFVHRMRNQADAILVGRNTVCADDPQLTTRLPEGGRNPIRVVLDRRLQIRENANVFNGEAPTIVVCGPEADPAKKERLHSKQIDIVQVDVQNGQLDLMQTLDALHKRQISLLLVEGGSQVHGSFLESRLFDKMTMFIAPKLIGGSGPSPVAGTGFSKMAEAVELNRIDIQMFGSDLAITGYPVWKG</sequence>
<dbReference type="InterPro" id="IPR016192">
    <property type="entry name" value="APOBEC/CMP_deaminase_Zn-bd"/>
</dbReference>
<dbReference type="KEGG" id="eff:skT53_07900"/>
<dbReference type="CDD" id="cd01284">
    <property type="entry name" value="Riboflavin_deaminase-reductase"/>
    <property type="match status" value="1"/>
</dbReference>
<proteinExistence type="inferred from homology"/>
<dbReference type="Pfam" id="PF01872">
    <property type="entry name" value="RibD_C"/>
    <property type="match status" value="1"/>
</dbReference>
<comment type="pathway">
    <text evidence="3 15">Cofactor biosynthesis; riboflavin biosynthesis; 5-amino-6-(D-ribitylamino)uracil from GTP: step 3/4.</text>
</comment>
<dbReference type="PROSITE" id="PS51747">
    <property type="entry name" value="CYT_DCMP_DEAMINASES_2"/>
    <property type="match status" value="1"/>
</dbReference>
<dbReference type="InterPro" id="IPR024072">
    <property type="entry name" value="DHFR-like_dom_sf"/>
</dbReference>
<dbReference type="AlphaFoldDB" id="A0A7I8D6V4"/>
<dbReference type="SUPFAM" id="SSF53927">
    <property type="entry name" value="Cytidine deaminase-like"/>
    <property type="match status" value="1"/>
</dbReference>
<dbReference type="GO" id="GO:0008703">
    <property type="term" value="F:5-amino-6-(5-phosphoribosylamino)uracil reductase activity"/>
    <property type="evidence" value="ECO:0007669"/>
    <property type="project" value="UniProtKB-EC"/>
</dbReference>
<keyword evidence="12" id="KW-0511">Multifunctional enzyme</keyword>
<feature type="binding site" evidence="18">
    <location>
        <position position="75"/>
    </location>
    <ligand>
        <name>Zn(2+)</name>
        <dbReference type="ChEBI" id="CHEBI:29105"/>
        <note>catalytic</note>
    </ligand>
</feature>
<evidence type="ECO:0000256" key="12">
    <source>
        <dbReference type="ARBA" id="ARBA00023268"/>
    </source>
</evidence>
<dbReference type="InterPro" id="IPR004794">
    <property type="entry name" value="Eubact_RibD"/>
</dbReference>
<gene>
    <name evidence="20" type="primary">ribD</name>
    <name evidence="20" type="ORF">skT53_07900</name>
</gene>
<dbReference type="InterPro" id="IPR002734">
    <property type="entry name" value="RibDG_C"/>
</dbReference>
<dbReference type="InterPro" id="IPR050765">
    <property type="entry name" value="Riboflavin_Biosynth_HTPR"/>
</dbReference>
<dbReference type="PIRSF" id="PIRSF006769">
    <property type="entry name" value="RibD"/>
    <property type="match status" value="1"/>
</dbReference>
<evidence type="ECO:0000256" key="10">
    <source>
        <dbReference type="ARBA" id="ARBA00022857"/>
    </source>
</evidence>
<evidence type="ECO:0000256" key="1">
    <source>
        <dbReference type="ARBA" id="ARBA00002151"/>
    </source>
</evidence>
<feature type="domain" description="CMP/dCMP-type deaminase" evidence="19">
    <location>
        <begin position="1"/>
        <end position="123"/>
    </location>
</feature>
<feature type="binding site" evidence="17">
    <location>
        <position position="168"/>
    </location>
    <ligand>
        <name>substrate</name>
    </ligand>
</feature>
<accession>A0A7I8D6V4</accession>
<dbReference type="Proteomes" id="UP000593802">
    <property type="component" value="Chromosome"/>
</dbReference>
<evidence type="ECO:0000256" key="17">
    <source>
        <dbReference type="PIRSR" id="PIRSR006769-2"/>
    </source>
</evidence>
<evidence type="ECO:0000256" key="13">
    <source>
        <dbReference type="ARBA" id="ARBA00049861"/>
    </source>
</evidence>
<evidence type="ECO:0000313" key="21">
    <source>
        <dbReference type="Proteomes" id="UP000593802"/>
    </source>
</evidence>
<comment type="similarity">
    <text evidence="5 15">In the C-terminal section; belongs to the HTP reductase family.</text>
</comment>
<evidence type="ECO:0000256" key="5">
    <source>
        <dbReference type="ARBA" id="ARBA00007417"/>
    </source>
</evidence>
<feature type="binding site" evidence="18">
    <location>
        <position position="50"/>
    </location>
    <ligand>
        <name>Zn(2+)</name>
        <dbReference type="ChEBI" id="CHEBI:29105"/>
        <note>catalytic</note>
    </ligand>
</feature>
<dbReference type="NCBIfam" id="TIGR00326">
    <property type="entry name" value="eubact_ribD"/>
    <property type="match status" value="1"/>
</dbReference>
<evidence type="ECO:0000256" key="9">
    <source>
        <dbReference type="ARBA" id="ARBA00022833"/>
    </source>
</evidence>
<keyword evidence="6 15" id="KW-0686">Riboflavin biosynthesis</keyword>
<feature type="binding site" evidence="17">
    <location>
        <position position="207"/>
    </location>
    <ligand>
        <name>substrate</name>
    </ligand>
</feature>
<dbReference type="Gene3D" id="3.40.140.10">
    <property type="entry name" value="Cytidine Deaminase, domain 2"/>
    <property type="match status" value="1"/>
</dbReference>
<evidence type="ECO:0000256" key="11">
    <source>
        <dbReference type="ARBA" id="ARBA00023002"/>
    </source>
</evidence>
<feature type="binding site" evidence="17">
    <location>
        <position position="200"/>
    </location>
    <ligand>
        <name>NADP(+)</name>
        <dbReference type="ChEBI" id="CHEBI:58349"/>
    </ligand>
</feature>
<evidence type="ECO:0000256" key="8">
    <source>
        <dbReference type="ARBA" id="ARBA00022801"/>
    </source>
</evidence>
<feature type="binding site" evidence="17">
    <location>
        <position position="184"/>
    </location>
    <ligand>
        <name>substrate</name>
    </ligand>
</feature>
<dbReference type="GO" id="GO:0008835">
    <property type="term" value="F:diaminohydroxyphosphoribosylaminopyrimidine deaminase activity"/>
    <property type="evidence" value="ECO:0007669"/>
    <property type="project" value="UniProtKB-EC"/>
</dbReference>
<evidence type="ECO:0000313" key="20">
    <source>
        <dbReference type="EMBL" id="BCJ85805.1"/>
    </source>
</evidence>
<keyword evidence="8 15" id="KW-0378">Hydrolase</keyword>
<dbReference type="EMBL" id="AP023366">
    <property type="protein sequence ID" value="BCJ85805.1"/>
    <property type="molecule type" value="Genomic_DNA"/>
</dbReference>
<dbReference type="InterPro" id="IPR011549">
    <property type="entry name" value="RibD_C"/>
</dbReference>
<comment type="catalytic activity">
    <reaction evidence="13 15">
        <text>5-amino-6-(5-phospho-D-ribitylamino)uracil + NADP(+) = 5-amino-6-(5-phospho-D-ribosylamino)uracil + NADPH + H(+)</text>
        <dbReference type="Rhea" id="RHEA:17845"/>
        <dbReference type="ChEBI" id="CHEBI:15378"/>
        <dbReference type="ChEBI" id="CHEBI:57783"/>
        <dbReference type="ChEBI" id="CHEBI:58349"/>
        <dbReference type="ChEBI" id="CHEBI:58421"/>
        <dbReference type="ChEBI" id="CHEBI:58453"/>
        <dbReference type="EC" id="1.1.1.193"/>
    </reaction>
</comment>
<dbReference type="Pfam" id="PF00383">
    <property type="entry name" value="dCMP_cyt_deam_1"/>
    <property type="match status" value="1"/>
</dbReference>
<dbReference type="Gene3D" id="3.40.430.10">
    <property type="entry name" value="Dihydrofolate Reductase, subunit A"/>
    <property type="match status" value="1"/>
</dbReference>
<evidence type="ECO:0000256" key="2">
    <source>
        <dbReference type="ARBA" id="ARBA00004882"/>
    </source>
</evidence>
<dbReference type="InterPro" id="IPR016193">
    <property type="entry name" value="Cytidine_deaminase-like"/>
</dbReference>
<dbReference type="GO" id="GO:0008270">
    <property type="term" value="F:zinc ion binding"/>
    <property type="evidence" value="ECO:0007669"/>
    <property type="project" value="InterPro"/>
</dbReference>
<evidence type="ECO:0000256" key="6">
    <source>
        <dbReference type="ARBA" id="ARBA00022619"/>
    </source>
</evidence>
<dbReference type="EC" id="3.5.4.26" evidence="15"/>
<dbReference type="PANTHER" id="PTHR38011:SF7">
    <property type="entry name" value="2,5-DIAMINO-6-RIBOSYLAMINO-4(3H)-PYRIMIDINONE 5'-PHOSPHATE REDUCTASE"/>
    <property type="match status" value="1"/>
</dbReference>
<keyword evidence="9 15" id="KW-0862">Zinc</keyword>
<dbReference type="SUPFAM" id="SSF53597">
    <property type="entry name" value="Dihydrofolate reductase-like"/>
    <property type="match status" value="1"/>
</dbReference>
<feature type="active site" description="Proton donor" evidence="16">
    <location>
        <position position="52"/>
    </location>
</feature>
<name>A0A7I8D6V4_9BACL</name>
<evidence type="ECO:0000256" key="7">
    <source>
        <dbReference type="ARBA" id="ARBA00022723"/>
    </source>
</evidence>
<dbReference type="UniPathway" id="UPA00275">
    <property type="reaction ID" value="UER00401"/>
</dbReference>
<evidence type="ECO:0000256" key="15">
    <source>
        <dbReference type="PIRNR" id="PIRNR006769"/>
    </source>
</evidence>
<dbReference type="PANTHER" id="PTHR38011">
    <property type="entry name" value="DIHYDROFOLATE REDUCTASE FAMILY PROTEIN (AFU_ORTHOLOGUE AFUA_8G06820)"/>
    <property type="match status" value="1"/>
</dbReference>
<evidence type="ECO:0000256" key="14">
    <source>
        <dbReference type="ARBA" id="ARBA00049886"/>
    </source>
</evidence>
<feature type="binding site" evidence="17">
    <location>
        <position position="170"/>
    </location>
    <ligand>
        <name>NADP(+)</name>
        <dbReference type="ChEBI" id="CHEBI:58349"/>
    </ligand>
</feature>